<dbReference type="GO" id="GO:0006355">
    <property type="term" value="P:regulation of DNA-templated transcription"/>
    <property type="evidence" value="ECO:0007669"/>
    <property type="project" value="InterPro"/>
</dbReference>
<dbReference type="InterPro" id="IPR029063">
    <property type="entry name" value="SAM-dependent_MTases_sf"/>
</dbReference>
<dbReference type="EMBL" id="CP059343">
    <property type="protein sequence ID" value="QMS57239.1"/>
    <property type="molecule type" value="Genomic_DNA"/>
</dbReference>
<feature type="binding site" evidence="6">
    <location>
        <position position="417"/>
    </location>
    <ligand>
        <name>S-adenosyl-L-methionine</name>
        <dbReference type="ChEBI" id="CHEBI:59789"/>
    </ligand>
</feature>
<dbReference type="GO" id="GO:0003723">
    <property type="term" value="F:RNA binding"/>
    <property type="evidence" value="ECO:0007669"/>
    <property type="project" value="UniProtKB-UniRule"/>
</dbReference>
<name>A0A7D7Q152_KOCVA</name>
<keyword evidence="4 6" id="KW-0949">S-adenosyl-L-methionine</keyword>
<evidence type="ECO:0000313" key="9">
    <source>
        <dbReference type="EMBL" id="QMS57239.1"/>
    </source>
</evidence>
<dbReference type="InterPro" id="IPR001678">
    <property type="entry name" value="MeTrfase_RsmB-F_NOP2_dom"/>
</dbReference>
<protein>
    <submittedName>
        <fullName evidence="9">Methyltransferase</fullName>
        <ecNumber evidence="9">2.1.1.-</ecNumber>
    </submittedName>
</protein>
<dbReference type="InterPro" id="IPR035926">
    <property type="entry name" value="NusB-like_sf"/>
</dbReference>
<evidence type="ECO:0000259" key="8">
    <source>
        <dbReference type="PROSITE" id="PS51686"/>
    </source>
</evidence>
<dbReference type="Pfam" id="PF01029">
    <property type="entry name" value="NusB"/>
    <property type="match status" value="1"/>
</dbReference>
<evidence type="ECO:0000256" key="3">
    <source>
        <dbReference type="ARBA" id="ARBA00022679"/>
    </source>
</evidence>
<dbReference type="InterPro" id="IPR006027">
    <property type="entry name" value="NusB_RsmB_TIM44"/>
</dbReference>
<organism evidence="9 10">
    <name type="scientific">Kocuria varians</name>
    <name type="common">Micrococcus varians</name>
    <dbReference type="NCBI Taxonomy" id="1272"/>
    <lineage>
        <taxon>Bacteria</taxon>
        <taxon>Bacillati</taxon>
        <taxon>Actinomycetota</taxon>
        <taxon>Actinomycetes</taxon>
        <taxon>Micrococcales</taxon>
        <taxon>Micrococcaceae</taxon>
        <taxon>Kocuria</taxon>
    </lineage>
</organism>
<keyword evidence="5 6" id="KW-0694">RNA-binding</keyword>
<dbReference type="RefSeq" id="WP_094394065.1">
    <property type="nucleotide sequence ID" value="NZ_CP059343.1"/>
</dbReference>
<dbReference type="Pfam" id="PF01189">
    <property type="entry name" value="Methyltr_RsmB-F"/>
    <property type="match status" value="1"/>
</dbReference>
<evidence type="ECO:0000256" key="1">
    <source>
        <dbReference type="ARBA" id="ARBA00007494"/>
    </source>
</evidence>
<accession>A0A7D7Q152</accession>
<dbReference type="PROSITE" id="PS51686">
    <property type="entry name" value="SAM_MT_RSMB_NOP"/>
    <property type="match status" value="1"/>
</dbReference>
<dbReference type="InterPro" id="IPR023267">
    <property type="entry name" value="RCMT"/>
</dbReference>
<feature type="compositionally biased region" description="Basic and acidic residues" evidence="7">
    <location>
        <begin position="73"/>
        <end position="112"/>
    </location>
</feature>
<reference evidence="9" key="2">
    <citation type="submission" date="2020-07" db="EMBL/GenBank/DDBJ databases">
        <title>Genome of starter culture bacteria Kocuria salsicia reveals its technological properties and safety for usage in meat industry.</title>
        <authorList>
            <person name="Michael M."/>
            <person name="Konstantin K."/>
            <person name="Evgenii K."/>
            <person name="Galina S."/>
            <person name="Oksana K."/>
            <person name="Andrei L."/>
        </authorList>
    </citation>
    <scope>NUCLEOTIDE SEQUENCE [LARGE SCALE GENOMIC DNA]</scope>
    <source>
        <strain evidence="9">80</strain>
    </source>
</reference>
<evidence type="ECO:0000313" key="10">
    <source>
        <dbReference type="Proteomes" id="UP000216825"/>
    </source>
</evidence>
<dbReference type="GO" id="GO:0001510">
    <property type="term" value="P:RNA methylation"/>
    <property type="evidence" value="ECO:0007669"/>
    <property type="project" value="InterPro"/>
</dbReference>
<dbReference type="PRINTS" id="PR02008">
    <property type="entry name" value="RCMTFAMILY"/>
</dbReference>
<evidence type="ECO:0000256" key="2">
    <source>
        <dbReference type="ARBA" id="ARBA00022603"/>
    </source>
</evidence>
<dbReference type="AlphaFoldDB" id="A0A7D7Q152"/>
<feature type="region of interest" description="Disordered" evidence="7">
    <location>
        <begin position="1"/>
        <end position="130"/>
    </location>
</feature>
<feature type="binding site" evidence="6">
    <location>
        <begin position="392"/>
        <end position="398"/>
    </location>
    <ligand>
        <name>S-adenosyl-L-methionine</name>
        <dbReference type="ChEBI" id="CHEBI:59789"/>
    </ligand>
</feature>
<feature type="active site" description="Nucleophile" evidence="6">
    <location>
        <position position="515"/>
    </location>
</feature>
<dbReference type="GO" id="GO:0008173">
    <property type="term" value="F:RNA methyltransferase activity"/>
    <property type="evidence" value="ECO:0007669"/>
    <property type="project" value="InterPro"/>
</dbReference>
<dbReference type="SUPFAM" id="SSF53335">
    <property type="entry name" value="S-adenosyl-L-methionine-dependent methyltransferases"/>
    <property type="match status" value="1"/>
</dbReference>
<dbReference type="Gene3D" id="3.40.50.150">
    <property type="entry name" value="Vaccinia Virus protein VP39"/>
    <property type="match status" value="1"/>
</dbReference>
<sequence>MSRDQHDRGGNPSGGRSERRGQGPGDRRGPGNDRRGTGGGRRDAEGARGHGSRQGSGDARGSGTRQGSSDRPGSGDRNRSGERSGAGDRRGPSRDGSRRNARGHERNRRSQQERSYSAQAPAQRRRSSDPARLTAFQALRAVNSEDAYGNLVLPRLVRENRLDRRDAAFATELAYGAMRWQGTWDAVLEKCVDRPLDQLDPAVLDALRLGVHQLLAMRVPDHAALDATVGLVRGEVGQGPAGLVNAVLRKVARQNLEEWLEQLTAEQSDELRRMAVRHAHPAWEIRAMRRALRVNGRDTAEIEALLEADNEPPSVHLVALPGLGSLDAAVDDGARAGDLVPDSAVSAGGDVHRIPGTREGVVRVQDAGSQLVARVLAEAPVQEDAGRWADLCAGPGGKAALLAALANERGATLLANEVSEHRGDLVRNALAPVPEDAWQVRVGDARDVPGAEPARFDRVLVDVPCTGLGALRRRPEARWRRTPSDVGNLAGIQRQLLDAALDATRPGGVTLYATCSPHTAETHDVLQEVLEAHGDVEVLDTAELARSAALPGALDGERTVGHEVPGGGTSVQLWPHVHGTDAMFMVALRRRS</sequence>
<dbReference type="CDD" id="cd02440">
    <property type="entry name" value="AdoMet_MTases"/>
    <property type="match status" value="1"/>
</dbReference>
<keyword evidence="10" id="KW-1185">Reference proteome</keyword>
<keyword evidence="3 6" id="KW-0808">Transferase</keyword>
<comment type="similarity">
    <text evidence="1 6">Belongs to the class I-like SAM-binding methyltransferase superfamily. RsmB/NOP family.</text>
</comment>
<feature type="domain" description="SAM-dependent MTase RsmB/NOP-type" evidence="8">
    <location>
        <begin position="288"/>
        <end position="591"/>
    </location>
</feature>
<dbReference type="KEGG" id="kvr:CIB50_0001967"/>
<dbReference type="Gene3D" id="1.10.940.10">
    <property type="entry name" value="NusB-like"/>
    <property type="match status" value="1"/>
</dbReference>
<evidence type="ECO:0000256" key="6">
    <source>
        <dbReference type="PROSITE-ProRule" id="PRU01023"/>
    </source>
</evidence>
<evidence type="ECO:0000256" key="5">
    <source>
        <dbReference type="ARBA" id="ARBA00022884"/>
    </source>
</evidence>
<dbReference type="PANTHER" id="PTHR22807">
    <property type="entry name" value="NOP2 YEAST -RELATED NOL1/NOP2/FMU SUN DOMAIN-CONTAINING"/>
    <property type="match status" value="1"/>
</dbReference>
<evidence type="ECO:0000256" key="7">
    <source>
        <dbReference type="SAM" id="MobiDB-lite"/>
    </source>
</evidence>
<feature type="binding site" evidence="6">
    <location>
        <position position="462"/>
    </location>
    <ligand>
        <name>S-adenosyl-L-methionine</name>
        <dbReference type="ChEBI" id="CHEBI:59789"/>
    </ligand>
</feature>
<dbReference type="Proteomes" id="UP000216825">
    <property type="component" value="Chromosome"/>
</dbReference>
<dbReference type="InterPro" id="IPR049560">
    <property type="entry name" value="MeTrfase_RsmB-F_NOP2_cat"/>
</dbReference>
<keyword evidence="2 6" id="KW-0489">Methyltransferase</keyword>
<dbReference type="PROSITE" id="PS01153">
    <property type="entry name" value="NOL1_NOP2_SUN"/>
    <property type="match status" value="1"/>
</dbReference>
<gene>
    <name evidence="9" type="ORF">CIB50_0001967</name>
</gene>
<evidence type="ECO:0000256" key="4">
    <source>
        <dbReference type="ARBA" id="ARBA00022691"/>
    </source>
</evidence>
<reference evidence="9" key="1">
    <citation type="submission" date="2017-08" db="EMBL/GenBank/DDBJ databases">
        <authorList>
            <person name="Minaev M."/>
            <person name="Kurbakov K.A."/>
            <person name="Solodovnikova G.I."/>
            <person name="Kuznetsova O.A."/>
            <person name="Lisitsyn A.B."/>
        </authorList>
    </citation>
    <scope>NUCLEOTIDE SEQUENCE</scope>
    <source>
        <strain evidence="9">80</strain>
    </source>
</reference>
<dbReference type="PANTHER" id="PTHR22807:SF53">
    <property type="entry name" value="RIBOSOMAL RNA SMALL SUBUNIT METHYLTRANSFERASE B-RELATED"/>
    <property type="match status" value="1"/>
</dbReference>
<dbReference type="SUPFAM" id="SSF48013">
    <property type="entry name" value="NusB-like"/>
    <property type="match status" value="1"/>
</dbReference>
<proteinExistence type="inferred from homology"/>
<dbReference type="InterPro" id="IPR018314">
    <property type="entry name" value="RsmB/NOL1/NOP2-like_CS"/>
</dbReference>
<dbReference type="EC" id="2.1.1.-" evidence="9"/>
<feature type="compositionally biased region" description="Basic and acidic residues" evidence="7">
    <location>
        <begin position="16"/>
        <end position="48"/>
    </location>
</feature>
<feature type="binding site" evidence="6">
    <location>
        <position position="444"/>
    </location>
    <ligand>
        <name>S-adenosyl-L-methionine</name>
        <dbReference type="ChEBI" id="CHEBI:59789"/>
    </ligand>
</feature>